<proteinExistence type="predicted"/>
<feature type="region of interest" description="Disordered" evidence="1">
    <location>
        <begin position="558"/>
        <end position="604"/>
    </location>
</feature>
<accession>A0A9W7Y9B6</accession>
<feature type="compositionally biased region" description="Gly residues" evidence="1">
    <location>
        <begin position="335"/>
        <end position="353"/>
    </location>
</feature>
<reference evidence="2" key="1">
    <citation type="submission" date="2022-07" db="EMBL/GenBank/DDBJ databases">
        <title>Phylogenomic reconstructions and comparative analyses of Kickxellomycotina fungi.</title>
        <authorList>
            <person name="Reynolds N.K."/>
            <person name="Stajich J.E."/>
            <person name="Barry K."/>
            <person name="Grigoriev I.V."/>
            <person name="Crous P."/>
            <person name="Smith M.E."/>
        </authorList>
    </citation>
    <scope>NUCLEOTIDE SEQUENCE</scope>
    <source>
        <strain evidence="2">NBRC 32514</strain>
    </source>
</reference>
<feature type="compositionally biased region" description="Polar residues" evidence="1">
    <location>
        <begin position="874"/>
        <end position="896"/>
    </location>
</feature>
<evidence type="ECO:0000256" key="1">
    <source>
        <dbReference type="SAM" id="MobiDB-lite"/>
    </source>
</evidence>
<feature type="region of interest" description="Disordered" evidence="1">
    <location>
        <begin position="801"/>
        <end position="896"/>
    </location>
</feature>
<dbReference type="AlphaFoldDB" id="A0A9W7Y9B6"/>
<protein>
    <submittedName>
        <fullName evidence="2">Uncharacterized protein</fullName>
    </submittedName>
</protein>
<feature type="region of interest" description="Disordered" evidence="1">
    <location>
        <begin position="681"/>
        <end position="727"/>
    </location>
</feature>
<name>A0A9W7Y9B6_9FUNG</name>
<evidence type="ECO:0000313" key="3">
    <source>
        <dbReference type="Proteomes" id="UP001149813"/>
    </source>
</evidence>
<comment type="caution">
    <text evidence="2">The sequence shown here is derived from an EMBL/GenBank/DDBJ whole genome shotgun (WGS) entry which is preliminary data.</text>
</comment>
<evidence type="ECO:0000313" key="2">
    <source>
        <dbReference type="EMBL" id="KAJ1725760.1"/>
    </source>
</evidence>
<feature type="region of interest" description="Disordered" evidence="1">
    <location>
        <begin position="734"/>
        <end position="753"/>
    </location>
</feature>
<keyword evidence="3" id="KW-1185">Reference proteome</keyword>
<feature type="compositionally biased region" description="Low complexity" evidence="1">
    <location>
        <begin position="681"/>
        <end position="698"/>
    </location>
</feature>
<dbReference type="EMBL" id="JANBOJ010000001">
    <property type="protein sequence ID" value="KAJ1725760.1"/>
    <property type="molecule type" value="Genomic_DNA"/>
</dbReference>
<feature type="region of interest" description="Disordered" evidence="1">
    <location>
        <begin position="616"/>
        <end position="648"/>
    </location>
</feature>
<sequence>MSLEQGTERIRVVLAPQDDGSCEPGPNRILSGHVVVPENRLGGVHSVEIHYRGVEVVGGTLDDFEDDSPLGLQPRKGVRALSKQYFDERLVLWQRPADSADDSATTEEQRLAFSIAFPSANYPTAVKSVCASAPSQSFEIAYHLTAWLLGDDGATALAKSTQPLGFVPQLERPPLSHHTPQAPVARTAFDERGRECLVTRVTLSQAEYLPGDQVVGGVHVECARSNRTVRKAECQLRQRVECRMRRTFSPAETAEIIAGGSRPNSASAASDESDVLWCRSIDIGAPRLLTLTANGVGLAAAAAAAAAVSHQQTDVAEKRESSASRATMSTKGGSNSSGGGSGSGNSNGSGSGGNKACSANFHLDLPADTHVVAGHFLLFSYELLVEVTVYSLTRGTQKVATRTPLSSVYCSGGPGTPTSTLGLTLGRQTATAAAAAAMYQRAAPGDGSVSATAACFPTTGSTGLLLDSRETAQIKGSRFSVGAFHGGSGAGAGADDECARFSTFNRAAAAPIYRIDSQGSSAAEHPAAGGLPNAVEQLRFRCDMSLAFVPKIFVPVEEEEKKEPEAAETSAAPRDSKIDCDEDAAQAGDAENADGPQAEASPRMSQVFDSVFAERGEEVDSADETDAAGDAADDDAPVSPPSGSSSEFDLARAVYAAAERVLKDKQWDRPASYYLASNPEGAAAVSDGSGDAAATGADGDQEPGTKTEVTVSPTSPAPGNAGLGDLDVESAINDLAPTRRAADDSRRSSLVGSAQVKDFIQGIDFFGDGAADRNAGPELTGMLSADPEKLAFNVSLTSELVAPGDQQAQPPTDPLAADSEADQSGNMDTLVGKDLAAAAPAHEDGEVDAENLRALKQSPQQSRIKSVLRRSMSMPGNSSKSGNSSEVYSPGSTARSAFETGSNSMLVAKQANKDAAGAALAGMSPRSVFSAVSSASRIGSASRVGVFKTIGNRFTSWFSKKQQ</sequence>
<organism evidence="2 3">
    <name type="scientific">Coemansia erecta</name>
    <dbReference type="NCBI Taxonomy" id="147472"/>
    <lineage>
        <taxon>Eukaryota</taxon>
        <taxon>Fungi</taxon>
        <taxon>Fungi incertae sedis</taxon>
        <taxon>Zoopagomycota</taxon>
        <taxon>Kickxellomycotina</taxon>
        <taxon>Kickxellomycetes</taxon>
        <taxon>Kickxellales</taxon>
        <taxon>Kickxellaceae</taxon>
        <taxon>Coemansia</taxon>
    </lineage>
</organism>
<feature type="region of interest" description="Disordered" evidence="1">
    <location>
        <begin position="310"/>
        <end position="353"/>
    </location>
</feature>
<gene>
    <name evidence="2" type="ORF">LPJ53_000021</name>
</gene>
<feature type="compositionally biased region" description="Acidic residues" evidence="1">
    <location>
        <begin position="619"/>
        <end position="636"/>
    </location>
</feature>
<dbReference type="OrthoDB" id="5597106at2759"/>
<dbReference type="Proteomes" id="UP001149813">
    <property type="component" value="Unassembled WGS sequence"/>
</dbReference>